<feature type="region of interest" description="Disordered" evidence="1">
    <location>
        <begin position="137"/>
        <end position="171"/>
    </location>
</feature>
<keyword evidence="3" id="KW-1185">Reference proteome</keyword>
<evidence type="ECO:0000313" key="3">
    <source>
        <dbReference type="Proteomes" id="UP000693946"/>
    </source>
</evidence>
<dbReference type="Proteomes" id="UP000693946">
    <property type="component" value="Linkage Group LG4"/>
</dbReference>
<evidence type="ECO:0000313" key="2">
    <source>
        <dbReference type="EMBL" id="KAG7494218.1"/>
    </source>
</evidence>
<sequence length="171" mass="18765">MEKVSVIADMKTFECSSPSELDRRFFEEQSLMSALSLEQLSTSRVSNEMVADRSDAKTSSLAFLCVSSDPVSSPQTTSMNNLNTQERDGCHLAVPLQGKSSTPCMLLQKQKKSTFFDQSYCDLTASQMSWDVSLIKSESNSPKPFTESSALEPTWSPNPQSMQLSVAGLSP</sequence>
<reference evidence="2 3" key="1">
    <citation type="journal article" date="2021" name="Sci. Rep.">
        <title>Chromosome anchoring in Senegalese sole (Solea senegalensis) reveals sex-associated markers and genome rearrangements in flatfish.</title>
        <authorList>
            <person name="Guerrero-Cozar I."/>
            <person name="Gomez-Garrido J."/>
            <person name="Berbel C."/>
            <person name="Martinez-Blanch J.F."/>
            <person name="Alioto T."/>
            <person name="Claros M.G."/>
            <person name="Gagnaire P.A."/>
            <person name="Manchado M."/>
        </authorList>
    </citation>
    <scope>NUCLEOTIDE SEQUENCE [LARGE SCALE GENOMIC DNA]</scope>
    <source>
        <strain evidence="2">Sse05_10M</strain>
    </source>
</reference>
<dbReference type="AlphaFoldDB" id="A0AAV6QPS7"/>
<accession>A0AAV6QPS7</accession>
<feature type="compositionally biased region" description="Polar residues" evidence="1">
    <location>
        <begin position="137"/>
        <end position="164"/>
    </location>
</feature>
<evidence type="ECO:0000256" key="1">
    <source>
        <dbReference type="SAM" id="MobiDB-lite"/>
    </source>
</evidence>
<organism evidence="2 3">
    <name type="scientific">Solea senegalensis</name>
    <name type="common">Senegalese sole</name>
    <dbReference type="NCBI Taxonomy" id="28829"/>
    <lineage>
        <taxon>Eukaryota</taxon>
        <taxon>Metazoa</taxon>
        <taxon>Chordata</taxon>
        <taxon>Craniata</taxon>
        <taxon>Vertebrata</taxon>
        <taxon>Euteleostomi</taxon>
        <taxon>Actinopterygii</taxon>
        <taxon>Neopterygii</taxon>
        <taxon>Teleostei</taxon>
        <taxon>Neoteleostei</taxon>
        <taxon>Acanthomorphata</taxon>
        <taxon>Carangaria</taxon>
        <taxon>Pleuronectiformes</taxon>
        <taxon>Pleuronectoidei</taxon>
        <taxon>Soleidae</taxon>
        <taxon>Solea</taxon>
    </lineage>
</organism>
<dbReference type="EMBL" id="JAGKHQ010000016">
    <property type="protein sequence ID" value="KAG7494218.1"/>
    <property type="molecule type" value="Genomic_DNA"/>
</dbReference>
<gene>
    <name evidence="2" type="ORF">JOB18_026300</name>
</gene>
<name>A0AAV6QPS7_SOLSE</name>
<protein>
    <submittedName>
        <fullName evidence="2">Uncharacterized protein</fullName>
    </submittedName>
</protein>
<comment type="caution">
    <text evidence="2">The sequence shown here is derived from an EMBL/GenBank/DDBJ whole genome shotgun (WGS) entry which is preliminary data.</text>
</comment>
<proteinExistence type="predicted"/>